<protein>
    <submittedName>
        <fullName evidence="4">Inner membrane protein YibH</fullName>
    </submittedName>
</protein>
<dbReference type="EMBL" id="SJPY01000002">
    <property type="protein sequence ID" value="TWU44177.1"/>
    <property type="molecule type" value="Genomic_DNA"/>
</dbReference>
<dbReference type="OrthoDB" id="9811754at2"/>
<comment type="subcellular location">
    <subcellularLocation>
        <location evidence="1">Cell envelope</location>
    </subcellularLocation>
</comment>
<evidence type="ECO:0000313" key="5">
    <source>
        <dbReference type="Proteomes" id="UP000315471"/>
    </source>
</evidence>
<evidence type="ECO:0000313" key="4">
    <source>
        <dbReference type="EMBL" id="TWU44177.1"/>
    </source>
</evidence>
<dbReference type="SUPFAM" id="SSF111369">
    <property type="entry name" value="HlyD-like secretion proteins"/>
    <property type="match status" value="2"/>
</dbReference>
<keyword evidence="3" id="KW-0472">Membrane</keyword>
<feature type="transmembrane region" description="Helical" evidence="3">
    <location>
        <begin position="6"/>
        <end position="22"/>
    </location>
</feature>
<evidence type="ECO:0000256" key="1">
    <source>
        <dbReference type="ARBA" id="ARBA00004196"/>
    </source>
</evidence>
<evidence type="ECO:0000256" key="2">
    <source>
        <dbReference type="ARBA" id="ARBA00023054"/>
    </source>
</evidence>
<name>A0A5C6E872_9BACT</name>
<keyword evidence="5" id="KW-1185">Reference proteome</keyword>
<proteinExistence type="predicted"/>
<feature type="transmembrane region" description="Helical" evidence="3">
    <location>
        <begin position="29"/>
        <end position="47"/>
    </location>
</feature>
<keyword evidence="2" id="KW-0175">Coiled coil</keyword>
<dbReference type="Gene3D" id="1.10.287.470">
    <property type="entry name" value="Helix hairpin bin"/>
    <property type="match status" value="1"/>
</dbReference>
<comment type="caution">
    <text evidence="4">The sequence shown here is derived from an EMBL/GenBank/DDBJ whole genome shotgun (WGS) entry which is preliminary data.</text>
</comment>
<accession>A0A5C6E872</accession>
<evidence type="ECO:0000256" key="3">
    <source>
        <dbReference type="SAM" id="Phobius"/>
    </source>
</evidence>
<dbReference type="AlphaFoldDB" id="A0A5C6E872"/>
<dbReference type="RefSeq" id="WP_146599183.1">
    <property type="nucleotide sequence ID" value="NZ_SJPY01000002.1"/>
</dbReference>
<organism evidence="4 5">
    <name type="scientific">Novipirellula aureliae</name>
    <dbReference type="NCBI Taxonomy" id="2527966"/>
    <lineage>
        <taxon>Bacteria</taxon>
        <taxon>Pseudomonadati</taxon>
        <taxon>Planctomycetota</taxon>
        <taxon>Planctomycetia</taxon>
        <taxon>Pirellulales</taxon>
        <taxon>Pirellulaceae</taxon>
        <taxon>Novipirellula</taxon>
    </lineage>
</organism>
<dbReference type="Proteomes" id="UP000315471">
    <property type="component" value="Unassembled WGS sequence"/>
</dbReference>
<dbReference type="GO" id="GO:0030313">
    <property type="term" value="C:cell envelope"/>
    <property type="evidence" value="ECO:0007669"/>
    <property type="project" value="UniProtKB-SubCell"/>
</dbReference>
<dbReference type="Gene3D" id="2.40.50.100">
    <property type="match status" value="1"/>
</dbReference>
<dbReference type="Gene3D" id="2.40.30.170">
    <property type="match status" value="1"/>
</dbReference>
<dbReference type="InterPro" id="IPR050465">
    <property type="entry name" value="UPF0194_transport"/>
</dbReference>
<sequence>MITVMLIGYIACVIVAFKVIKIKVSTTSIATSAFVGVIIFAGIIIVWQQAAPISEQMILQRRVLQVMPDVREFVSKVHVEGNQLVHKGDPIFDVIPDRFQDAVVESAGQLAAAKATVSQMESAVTAAEAAVKGSSADTAAAKAQLDTALALQASEAGAIAKLKIAEAQQSYVAAQASYQVVAAQLKKTKFSLASAKQAVDAAQAGLDIANFNLENCQYTSPIDGRIMNLQIREGTPAARWRFASIGTIEDMSDSYILAIYPQNLLSKVKVGDDVEIAFKRLRGQLATGKVEAVLKYTGEGELMPSGDLPVAATIGSKGKLAVKIRLDDEELAKKLPLGAAGATAIYTDFGGAFHIITKITVRVKGWIYFILPG</sequence>
<reference evidence="4 5" key="1">
    <citation type="submission" date="2019-02" db="EMBL/GenBank/DDBJ databases">
        <title>Deep-cultivation of Planctomycetes and their phenomic and genomic characterization uncovers novel biology.</title>
        <authorList>
            <person name="Wiegand S."/>
            <person name="Jogler M."/>
            <person name="Boedeker C."/>
            <person name="Pinto D."/>
            <person name="Vollmers J."/>
            <person name="Rivas-Marin E."/>
            <person name="Kohn T."/>
            <person name="Peeters S.H."/>
            <person name="Heuer A."/>
            <person name="Rast P."/>
            <person name="Oberbeckmann S."/>
            <person name="Bunk B."/>
            <person name="Jeske O."/>
            <person name="Meyerdierks A."/>
            <person name="Storesund J.E."/>
            <person name="Kallscheuer N."/>
            <person name="Luecker S."/>
            <person name="Lage O.M."/>
            <person name="Pohl T."/>
            <person name="Merkel B.J."/>
            <person name="Hornburger P."/>
            <person name="Mueller R.-W."/>
            <person name="Bruemmer F."/>
            <person name="Labrenz M."/>
            <person name="Spormann A.M."/>
            <person name="Op Den Camp H."/>
            <person name="Overmann J."/>
            <person name="Amann R."/>
            <person name="Jetten M.S.M."/>
            <person name="Mascher T."/>
            <person name="Medema M.H."/>
            <person name="Devos D.P."/>
            <person name="Kaster A.-K."/>
            <person name="Ovreas L."/>
            <person name="Rohde M."/>
            <person name="Galperin M.Y."/>
            <person name="Jogler C."/>
        </authorList>
    </citation>
    <scope>NUCLEOTIDE SEQUENCE [LARGE SCALE GENOMIC DNA]</scope>
    <source>
        <strain evidence="4 5">Q31b</strain>
    </source>
</reference>
<keyword evidence="3" id="KW-1133">Transmembrane helix</keyword>
<keyword evidence="3" id="KW-0812">Transmembrane</keyword>
<dbReference type="PANTHER" id="PTHR32347">
    <property type="entry name" value="EFFLUX SYSTEM COMPONENT YKNX-RELATED"/>
    <property type="match status" value="1"/>
</dbReference>
<gene>
    <name evidence="4" type="primary">yibH</name>
    <name evidence="4" type="ORF">Q31b_17130</name>
</gene>